<organism evidence="2 3">
    <name type="scientific">Pseudorhodoferax aquiterrae</name>
    <dbReference type="NCBI Taxonomy" id="747304"/>
    <lineage>
        <taxon>Bacteria</taxon>
        <taxon>Pseudomonadati</taxon>
        <taxon>Pseudomonadota</taxon>
        <taxon>Betaproteobacteria</taxon>
        <taxon>Burkholderiales</taxon>
        <taxon>Comamonadaceae</taxon>
    </lineage>
</organism>
<evidence type="ECO:0000259" key="1">
    <source>
        <dbReference type="PROSITE" id="PS50006"/>
    </source>
</evidence>
<comment type="caution">
    <text evidence="2">The sequence shown here is derived from an EMBL/GenBank/DDBJ whole genome shotgun (WGS) entry which is preliminary data.</text>
</comment>
<dbReference type="EMBL" id="BMYK01000003">
    <property type="protein sequence ID" value="GHC75013.1"/>
    <property type="molecule type" value="Genomic_DNA"/>
</dbReference>
<dbReference type="CDD" id="cd00060">
    <property type="entry name" value="FHA"/>
    <property type="match status" value="1"/>
</dbReference>
<name>A0ABQ3FZ31_9BURK</name>
<evidence type="ECO:0000313" key="2">
    <source>
        <dbReference type="EMBL" id="GHC75013.1"/>
    </source>
</evidence>
<dbReference type="RefSeq" id="WP_189686114.1">
    <property type="nucleotide sequence ID" value="NZ_BMYK01000003.1"/>
</dbReference>
<dbReference type="InterPro" id="IPR000253">
    <property type="entry name" value="FHA_dom"/>
</dbReference>
<dbReference type="SUPFAM" id="SSF49879">
    <property type="entry name" value="SMAD/FHA domain"/>
    <property type="match status" value="1"/>
</dbReference>
<reference evidence="3" key="1">
    <citation type="journal article" date="2019" name="Int. J. Syst. Evol. Microbiol.">
        <title>The Global Catalogue of Microorganisms (GCM) 10K type strain sequencing project: providing services to taxonomists for standard genome sequencing and annotation.</title>
        <authorList>
            <consortium name="The Broad Institute Genomics Platform"/>
            <consortium name="The Broad Institute Genome Sequencing Center for Infectious Disease"/>
            <person name="Wu L."/>
            <person name="Ma J."/>
        </authorList>
    </citation>
    <scope>NUCLEOTIDE SEQUENCE [LARGE SCALE GENOMIC DNA]</scope>
    <source>
        <strain evidence="3">KCTC 23314</strain>
    </source>
</reference>
<keyword evidence="3" id="KW-1185">Reference proteome</keyword>
<dbReference type="PROSITE" id="PS50006">
    <property type="entry name" value="FHA_DOMAIN"/>
    <property type="match status" value="1"/>
</dbReference>
<dbReference type="Proteomes" id="UP000626210">
    <property type="component" value="Unassembled WGS sequence"/>
</dbReference>
<accession>A0ABQ3FZ31</accession>
<proteinExistence type="predicted"/>
<feature type="domain" description="FHA" evidence="1">
    <location>
        <begin position="23"/>
        <end position="73"/>
    </location>
</feature>
<evidence type="ECO:0000313" key="3">
    <source>
        <dbReference type="Proteomes" id="UP000626210"/>
    </source>
</evidence>
<dbReference type="Pfam" id="PF00498">
    <property type="entry name" value="FHA"/>
    <property type="match status" value="1"/>
</dbReference>
<sequence>MPALRISIEGSADSGAVFGPQGGTLGRASQNTLVLSDAERSVSRLHARVDWRPSGFVLVNMGLNTIIHNGGLLATAEEAELAAGDVLRIGRFSLLVSDAGEHELPLDDAEEALFDDMTGEPLARRVPPWPDLAPFDDSAAGFVTSGLGMPPRPGPAQGTVGELLQGMGCASAPLPATVTAEQAGQFMRSAIEDTLRTWIPHCSPAVQQAWFTSFEEALARVSQAQARVEQRDSSAG</sequence>
<dbReference type="InterPro" id="IPR008984">
    <property type="entry name" value="SMAD_FHA_dom_sf"/>
</dbReference>
<dbReference type="Gene3D" id="2.60.200.20">
    <property type="match status" value="1"/>
</dbReference>
<gene>
    <name evidence="2" type="ORF">GCM10007320_12660</name>
</gene>
<protein>
    <recommendedName>
        <fullName evidence="1">FHA domain-containing protein</fullName>
    </recommendedName>
</protein>